<dbReference type="KEGG" id="hna:Hneap_1023"/>
<evidence type="ECO:0000313" key="3">
    <source>
        <dbReference type="Proteomes" id="UP000009102"/>
    </source>
</evidence>
<keyword evidence="3" id="KW-1185">Reference proteome</keyword>
<dbReference type="HOGENOM" id="CLU_2069835_0_0_6"/>
<evidence type="ECO:0000256" key="1">
    <source>
        <dbReference type="SAM" id="Phobius"/>
    </source>
</evidence>
<feature type="transmembrane region" description="Helical" evidence="1">
    <location>
        <begin position="16"/>
        <end position="38"/>
    </location>
</feature>
<proteinExistence type="predicted"/>
<accession>D0KZI6</accession>
<evidence type="ECO:0000313" key="2">
    <source>
        <dbReference type="EMBL" id="ACX95859.1"/>
    </source>
</evidence>
<name>D0KZI6_HALNC</name>
<reference evidence="2 3" key="1">
    <citation type="submission" date="2009-10" db="EMBL/GenBank/DDBJ databases">
        <title>Complete sequence of Halothiobacillus neapolitanus c2.</title>
        <authorList>
            <consortium name="US DOE Joint Genome Institute"/>
            <person name="Lucas S."/>
            <person name="Copeland A."/>
            <person name="Lapidus A."/>
            <person name="Glavina del Rio T."/>
            <person name="Tice H."/>
            <person name="Bruce D."/>
            <person name="Goodwin L."/>
            <person name="Pitluck S."/>
            <person name="Davenport K."/>
            <person name="Brettin T."/>
            <person name="Detter J.C."/>
            <person name="Han C."/>
            <person name="Tapia R."/>
            <person name="Larimer F."/>
            <person name="Land M."/>
            <person name="Hauser L."/>
            <person name="Kyrpides N."/>
            <person name="Mikhailova N."/>
            <person name="Kerfeld C."/>
            <person name="Cannon G."/>
            <person name="Heinhort S."/>
        </authorList>
    </citation>
    <scope>NUCLEOTIDE SEQUENCE [LARGE SCALE GENOMIC DNA]</scope>
    <source>
        <strain evidence="3">ATCC 23641 / c2</strain>
    </source>
</reference>
<dbReference type="RefSeq" id="WP_012823895.1">
    <property type="nucleotide sequence ID" value="NC_013422.1"/>
</dbReference>
<gene>
    <name evidence="2" type="ordered locus">Hneap_1023</name>
</gene>
<dbReference type="Proteomes" id="UP000009102">
    <property type="component" value="Chromosome"/>
</dbReference>
<dbReference type="AlphaFoldDB" id="D0KZI6"/>
<dbReference type="STRING" id="555778.Hneap_1023"/>
<keyword evidence="1" id="KW-1133">Transmembrane helix</keyword>
<organism evidence="2 3">
    <name type="scientific">Halothiobacillus neapolitanus (strain ATCC 23641 / DSM 15147 / CIP 104769 / NCIMB 8539 / c2)</name>
    <name type="common">Thiobacillus neapolitanus</name>
    <dbReference type="NCBI Taxonomy" id="555778"/>
    <lineage>
        <taxon>Bacteria</taxon>
        <taxon>Pseudomonadati</taxon>
        <taxon>Pseudomonadota</taxon>
        <taxon>Gammaproteobacteria</taxon>
        <taxon>Chromatiales</taxon>
        <taxon>Halothiobacillaceae</taxon>
        <taxon>Halothiobacillus</taxon>
    </lineage>
</organism>
<protein>
    <submittedName>
        <fullName evidence="2">Uncharacterized protein</fullName>
    </submittedName>
</protein>
<sequence>MNTLPLIRHSLALRRAALLGIIGITAGLGGCAVYPAGYGYGYTSETVVTGPVVRYEAPPPRVTVVGVAPFAGAIWAPRHRGWRDGWYSHRGYWAHPRAGWGHGGRHRDNDGWHRRDGR</sequence>
<keyword evidence="1" id="KW-0812">Transmembrane</keyword>
<keyword evidence="1" id="KW-0472">Membrane</keyword>
<dbReference type="EMBL" id="CP001801">
    <property type="protein sequence ID" value="ACX95859.1"/>
    <property type="molecule type" value="Genomic_DNA"/>
</dbReference>